<feature type="compositionally biased region" description="Polar residues" evidence="1">
    <location>
        <begin position="295"/>
        <end position="308"/>
    </location>
</feature>
<feature type="region of interest" description="Disordered" evidence="1">
    <location>
        <begin position="226"/>
        <end position="324"/>
    </location>
</feature>
<feature type="region of interest" description="Disordered" evidence="1">
    <location>
        <begin position="356"/>
        <end position="399"/>
    </location>
</feature>
<evidence type="ECO:0000313" key="2">
    <source>
        <dbReference type="EMBL" id="KAH6889737.1"/>
    </source>
</evidence>
<dbReference type="AlphaFoldDB" id="A0A9P8W5D0"/>
<feature type="compositionally biased region" description="Polar residues" evidence="1">
    <location>
        <begin position="1"/>
        <end position="10"/>
    </location>
</feature>
<evidence type="ECO:0000313" key="3">
    <source>
        <dbReference type="Proteomes" id="UP000777438"/>
    </source>
</evidence>
<feature type="compositionally biased region" description="Low complexity" evidence="1">
    <location>
        <begin position="118"/>
        <end position="129"/>
    </location>
</feature>
<sequence>MDAATENQAFRASKMSRLPAPSSTQIGGGLTEWSDSQHNARVQPSVPAPIALKSLKREIPQPATPLTAIAHRPSASQSDAKRKPLSDRALEYPAKPSLAAASSTTRSTIKGQSLSGISGPPASASASTSADAGSSTFDAWFALVLLDRPRPGSRLRRIGSASALLKPNPWNGDIRPLFSKLHDFRLSFGLQRRDDEHNFRFILGTRHASIPDTIDENDEQLFLKQPTSFQSRQIPTSATTNGLAKSIGPNRQLTSDRPQTRQNVRPNHARSKSQAPRPRTAHGLRDRDDDRLDLSQHSNGTTNSTSDSLHVRKTRARRSNSAASTIRDISLTSRFNQLSLEDRGTALGGTQAISQLKSRQFPQPSVTSQQPNITIKRPAKDKSNGKPAATARKAASEET</sequence>
<feature type="region of interest" description="Disordered" evidence="1">
    <location>
        <begin position="1"/>
        <end position="129"/>
    </location>
</feature>
<feature type="compositionally biased region" description="Basic and acidic residues" evidence="1">
    <location>
        <begin position="79"/>
        <end position="90"/>
    </location>
</feature>
<accession>A0A9P8W5D0</accession>
<evidence type="ECO:0000256" key="1">
    <source>
        <dbReference type="SAM" id="MobiDB-lite"/>
    </source>
</evidence>
<feature type="compositionally biased region" description="Low complexity" evidence="1">
    <location>
        <begin position="99"/>
        <end position="108"/>
    </location>
</feature>
<comment type="caution">
    <text evidence="2">The sequence shown here is derived from an EMBL/GenBank/DDBJ whole genome shotgun (WGS) entry which is preliminary data.</text>
</comment>
<protein>
    <submittedName>
        <fullName evidence="2">Uncharacterized protein</fullName>
    </submittedName>
</protein>
<dbReference type="Proteomes" id="UP000777438">
    <property type="component" value="Unassembled WGS sequence"/>
</dbReference>
<keyword evidence="3" id="KW-1185">Reference proteome</keyword>
<name>A0A9P8W5D0_9HYPO</name>
<feature type="compositionally biased region" description="Polar residues" evidence="1">
    <location>
        <begin position="33"/>
        <end position="42"/>
    </location>
</feature>
<proteinExistence type="predicted"/>
<feature type="compositionally biased region" description="Polar residues" evidence="1">
    <location>
        <begin position="226"/>
        <end position="265"/>
    </location>
</feature>
<dbReference type="OrthoDB" id="3176171at2759"/>
<dbReference type="EMBL" id="JAGPYM010000010">
    <property type="protein sequence ID" value="KAH6889737.1"/>
    <property type="molecule type" value="Genomic_DNA"/>
</dbReference>
<gene>
    <name evidence="2" type="ORF">B0T10DRAFT_459471</name>
</gene>
<organism evidence="2 3">
    <name type="scientific">Thelonectria olida</name>
    <dbReference type="NCBI Taxonomy" id="1576542"/>
    <lineage>
        <taxon>Eukaryota</taxon>
        <taxon>Fungi</taxon>
        <taxon>Dikarya</taxon>
        <taxon>Ascomycota</taxon>
        <taxon>Pezizomycotina</taxon>
        <taxon>Sordariomycetes</taxon>
        <taxon>Hypocreomycetidae</taxon>
        <taxon>Hypocreales</taxon>
        <taxon>Nectriaceae</taxon>
        <taxon>Thelonectria</taxon>
    </lineage>
</organism>
<feature type="compositionally biased region" description="Polar residues" evidence="1">
    <location>
        <begin position="356"/>
        <end position="373"/>
    </location>
</feature>
<feature type="compositionally biased region" description="Basic and acidic residues" evidence="1">
    <location>
        <begin position="283"/>
        <end position="294"/>
    </location>
</feature>
<reference evidence="2 3" key="1">
    <citation type="journal article" date="2021" name="Nat. Commun.">
        <title>Genetic determinants of endophytism in the Arabidopsis root mycobiome.</title>
        <authorList>
            <person name="Mesny F."/>
            <person name="Miyauchi S."/>
            <person name="Thiergart T."/>
            <person name="Pickel B."/>
            <person name="Atanasova L."/>
            <person name="Karlsson M."/>
            <person name="Huettel B."/>
            <person name="Barry K.W."/>
            <person name="Haridas S."/>
            <person name="Chen C."/>
            <person name="Bauer D."/>
            <person name="Andreopoulos W."/>
            <person name="Pangilinan J."/>
            <person name="LaButti K."/>
            <person name="Riley R."/>
            <person name="Lipzen A."/>
            <person name="Clum A."/>
            <person name="Drula E."/>
            <person name="Henrissat B."/>
            <person name="Kohler A."/>
            <person name="Grigoriev I.V."/>
            <person name="Martin F.M."/>
            <person name="Hacquard S."/>
        </authorList>
    </citation>
    <scope>NUCLEOTIDE SEQUENCE [LARGE SCALE GENOMIC DNA]</scope>
    <source>
        <strain evidence="2 3">MPI-CAGE-CH-0241</strain>
    </source>
</reference>